<keyword evidence="3" id="KW-0479">Metal-binding</keyword>
<evidence type="ECO:0000256" key="7">
    <source>
        <dbReference type="SAM" id="MobiDB-lite"/>
    </source>
</evidence>
<dbReference type="InterPro" id="IPR036116">
    <property type="entry name" value="FN3_sf"/>
</dbReference>
<dbReference type="RefSeq" id="XP_030630504.1">
    <property type="nucleotide sequence ID" value="XM_030774644.1"/>
</dbReference>
<evidence type="ECO:0000259" key="10">
    <source>
        <dbReference type="PROSITE" id="PS50853"/>
    </source>
</evidence>
<dbReference type="InterPro" id="IPR003961">
    <property type="entry name" value="FN3_dom"/>
</dbReference>
<dbReference type="GO" id="GO:0008270">
    <property type="term" value="F:zinc ion binding"/>
    <property type="evidence" value="ECO:0007669"/>
    <property type="project" value="UniProtKB-KW"/>
</dbReference>
<dbReference type="InParanoid" id="A0A6J2VE32"/>
<dbReference type="Proteomes" id="UP000504632">
    <property type="component" value="Chromosome 5"/>
</dbReference>
<evidence type="ECO:0000313" key="12">
    <source>
        <dbReference type="RefSeq" id="XP_030630504.1"/>
    </source>
</evidence>
<organism evidence="11 12">
    <name type="scientific">Chanos chanos</name>
    <name type="common">Milkfish</name>
    <name type="synonym">Mugil chanos</name>
    <dbReference type="NCBI Taxonomy" id="29144"/>
    <lineage>
        <taxon>Eukaryota</taxon>
        <taxon>Metazoa</taxon>
        <taxon>Chordata</taxon>
        <taxon>Craniata</taxon>
        <taxon>Vertebrata</taxon>
        <taxon>Euteleostomi</taxon>
        <taxon>Actinopterygii</taxon>
        <taxon>Neopterygii</taxon>
        <taxon>Teleostei</taxon>
        <taxon>Ostariophysi</taxon>
        <taxon>Gonorynchiformes</taxon>
        <taxon>Chanidae</taxon>
        <taxon>Chanos</taxon>
    </lineage>
</organism>
<feature type="domain" description="Fibronectin type-III" evidence="10">
    <location>
        <begin position="421"/>
        <end position="517"/>
    </location>
</feature>
<dbReference type="Gene3D" id="2.60.40.10">
    <property type="entry name" value="Immunoglobulins"/>
    <property type="match status" value="1"/>
</dbReference>
<accession>A0A6J2VE32</accession>
<gene>
    <name evidence="12" type="primary">LOC115812157</name>
</gene>
<dbReference type="PANTHER" id="PTHR24099:SF16">
    <property type="entry name" value="E3 UBIQUITIN-PROTEIN LIGASE MIDLINE-1-LIKE ISOFORM X1"/>
    <property type="match status" value="1"/>
</dbReference>
<dbReference type="InterPro" id="IPR017907">
    <property type="entry name" value="Znf_RING_CS"/>
</dbReference>
<feature type="compositionally biased region" description="Basic and acidic residues" evidence="7">
    <location>
        <begin position="371"/>
        <end position="389"/>
    </location>
</feature>
<dbReference type="Pfam" id="PF00643">
    <property type="entry name" value="zf-B_box"/>
    <property type="match status" value="1"/>
</dbReference>
<protein>
    <submittedName>
        <fullName evidence="12">Tripartite motif-containing protein 42-like</fullName>
    </submittedName>
</protein>
<dbReference type="PANTHER" id="PTHR24099">
    <property type="entry name" value="E3 UBIQUITIN-PROTEIN LIGASE TRIM36-RELATED"/>
    <property type="match status" value="1"/>
</dbReference>
<dbReference type="Gene3D" id="4.10.830.40">
    <property type="match status" value="1"/>
</dbReference>
<feature type="region of interest" description="Disordered" evidence="7">
    <location>
        <begin position="371"/>
        <end position="401"/>
    </location>
</feature>
<keyword evidence="2" id="KW-0963">Cytoplasm</keyword>
<dbReference type="AlphaFoldDB" id="A0A6J2VE32"/>
<dbReference type="SUPFAM" id="SSF57845">
    <property type="entry name" value="B-box zinc-binding domain"/>
    <property type="match status" value="1"/>
</dbReference>
<keyword evidence="5" id="KW-0862">Zinc</keyword>
<dbReference type="PROSITE" id="PS00518">
    <property type="entry name" value="ZF_RING_1"/>
    <property type="match status" value="1"/>
</dbReference>
<evidence type="ECO:0000256" key="2">
    <source>
        <dbReference type="ARBA" id="ARBA00022490"/>
    </source>
</evidence>
<dbReference type="InterPro" id="IPR013083">
    <property type="entry name" value="Znf_RING/FYVE/PHD"/>
</dbReference>
<proteinExistence type="predicted"/>
<evidence type="ECO:0000256" key="6">
    <source>
        <dbReference type="PROSITE-ProRule" id="PRU00024"/>
    </source>
</evidence>
<feature type="domain" description="B box-type" evidence="9">
    <location>
        <begin position="152"/>
        <end position="193"/>
    </location>
</feature>
<dbReference type="GO" id="GO:0005737">
    <property type="term" value="C:cytoplasm"/>
    <property type="evidence" value="ECO:0007669"/>
    <property type="project" value="UniProtKB-SubCell"/>
</dbReference>
<dbReference type="SUPFAM" id="SSF49265">
    <property type="entry name" value="Fibronectin type III"/>
    <property type="match status" value="1"/>
</dbReference>
<reference evidence="12" key="1">
    <citation type="submission" date="2025-08" db="UniProtKB">
        <authorList>
            <consortium name="RefSeq"/>
        </authorList>
    </citation>
    <scope>IDENTIFICATION</scope>
</reference>
<dbReference type="InterPro" id="IPR000315">
    <property type="entry name" value="Znf_B-box"/>
</dbReference>
<sequence>MDKVSLTIASHLSCMLCSQPLYHAVSLPCGHSICRLCLEAAKKTAAGENIHPEVTCPTCQEPTEHWHFPTNPLLGHIICHLKERRKAAEQMKKCWEGNRRAGDKVPCGLCKPKNKACKFCRTCEFNYCKKCLKNYHQGPDFEAHILSTPLPETLRSCTNHWEESLTHFCFSDHTGVCGSCVQQDHEDHHVATLDDACLSRKRSLHATLQHAKHVLAECMNEVRAVKDRSSDVSKRGEEFKQRLRDGFTALHTSLLDQEELLLTQFDNVVRNAQTEGSYFIKLAEVHLNSLDSFLMILEEALQEPDEIVFLQGIDSLMQLLAKAVDNLPKSGHNLQDDPLRNVELDFQGLLGKVQGLLKEHLNCGMTADSRSSVEVDHVETEAQEDKRESEEEIEAAEEDNEELFSLPAGDTGREPQDLSLLPRAPIIYQHNVKGFKVEIFWMMPMGEDVESFDVQLREVLNAEASDGEQVLVENLKTCCFETEILTQNSQYSFRVRSVNKYGPGRWSEPYWVNTKNLDSEITVADPILDM</sequence>
<evidence type="ECO:0000256" key="5">
    <source>
        <dbReference type="ARBA" id="ARBA00022833"/>
    </source>
</evidence>
<feature type="compositionally biased region" description="Acidic residues" evidence="7">
    <location>
        <begin position="390"/>
        <end position="401"/>
    </location>
</feature>
<dbReference type="CDD" id="cd00063">
    <property type="entry name" value="FN3"/>
    <property type="match status" value="1"/>
</dbReference>
<dbReference type="InterPro" id="IPR013783">
    <property type="entry name" value="Ig-like_fold"/>
</dbReference>
<evidence type="ECO:0000256" key="3">
    <source>
        <dbReference type="ARBA" id="ARBA00022723"/>
    </source>
</evidence>
<evidence type="ECO:0000256" key="4">
    <source>
        <dbReference type="ARBA" id="ARBA00022771"/>
    </source>
</evidence>
<evidence type="ECO:0000259" key="9">
    <source>
        <dbReference type="PROSITE" id="PS50119"/>
    </source>
</evidence>
<dbReference type="InterPro" id="IPR050617">
    <property type="entry name" value="E3_ligase_FN3/SPRY"/>
</dbReference>
<keyword evidence="11" id="KW-1185">Reference proteome</keyword>
<dbReference type="PROSITE" id="PS50089">
    <property type="entry name" value="ZF_RING_2"/>
    <property type="match status" value="1"/>
</dbReference>
<evidence type="ECO:0000256" key="1">
    <source>
        <dbReference type="ARBA" id="ARBA00004496"/>
    </source>
</evidence>
<feature type="domain" description="RING-type" evidence="8">
    <location>
        <begin position="14"/>
        <end position="60"/>
    </location>
</feature>
<keyword evidence="4 6" id="KW-0863">Zinc-finger</keyword>
<dbReference type="Gene3D" id="3.30.40.10">
    <property type="entry name" value="Zinc/RING finger domain, C3HC4 (zinc finger)"/>
    <property type="match status" value="1"/>
</dbReference>
<evidence type="ECO:0000259" key="8">
    <source>
        <dbReference type="PROSITE" id="PS50089"/>
    </source>
</evidence>
<comment type="subcellular location">
    <subcellularLocation>
        <location evidence="1">Cytoplasm</location>
    </subcellularLocation>
</comment>
<dbReference type="SUPFAM" id="SSF57850">
    <property type="entry name" value="RING/U-box"/>
    <property type="match status" value="1"/>
</dbReference>
<dbReference type="PROSITE" id="PS50853">
    <property type="entry name" value="FN3"/>
    <property type="match status" value="1"/>
</dbReference>
<dbReference type="GeneID" id="115812157"/>
<name>A0A6J2VE32_CHACN</name>
<evidence type="ECO:0000313" key="11">
    <source>
        <dbReference type="Proteomes" id="UP000504632"/>
    </source>
</evidence>
<dbReference type="Gene3D" id="3.30.160.60">
    <property type="entry name" value="Classic Zinc Finger"/>
    <property type="match status" value="1"/>
</dbReference>
<dbReference type="PROSITE" id="PS50119">
    <property type="entry name" value="ZF_BBOX"/>
    <property type="match status" value="1"/>
</dbReference>
<dbReference type="SMART" id="SM00184">
    <property type="entry name" value="RING"/>
    <property type="match status" value="1"/>
</dbReference>
<dbReference type="InterPro" id="IPR001841">
    <property type="entry name" value="Znf_RING"/>
</dbReference>
<dbReference type="OrthoDB" id="5800423at2759"/>